<comment type="caution">
    <text evidence="6">The sequence shown here is derived from an EMBL/GenBank/DDBJ whole genome shotgun (WGS) entry which is preliminary data.</text>
</comment>
<evidence type="ECO:0000313" key="6">
    <source>
        <dbReference type="EMBL" id="EJX02490.1"/>
    </source>
</evidence>
<dbReference type="Pfam" id="PF13377">
    <property type="entry name" value="Peripla_BP_3"/>
    <property type="match status" value="1"/>
</dbReference>
<keyword evidence="4" id="KW-0804">Transcription</keyword>
<name>J9GQY4_9ZZZZ</name>
<sequence>MESLDDEFYQRIEQSANATVLAAGHELGSRFMLRSVLDNPELLNDTNGIILIGKCRTANLVSLRQICRFIACTGLNPYYADVDQVNCHGEHIAQEAVRHLLQKGHRKIGYLGECNGDVRYFGYRQAIKAGSIDMESPYVFDVSQTEIGGLEAARQYSRLSDKPTAIFCVNDVSAIGLIRGLKNLQPDKPLPAIISIGDVQEAENMQPSLTTVHLPLEEMGKIAAWVLMDRLKGGHSIPLKVELPYYIVSRESV</sequence>
<accession>J9GQY4</accession>
<dbReference type="Gene3D" id="3.40.50.2300">
    <property type="match status" value="2"/>
</dbReference>
<evidence type="ECO:0000256" key="3">
    <source>
        <dbReference type="ARBA" id="ARBA00023125"/>
    </source>
</evidence>
<dbReference type="GO" id="GO:0000976">
    <property type="term" value="F:transcription cis-regulatory region binding"/>
    <property type="evidence" value="ECO:0007669"/>
    <property type="project" value="TreeGrafter"/>
</dbReference>
<protein>
    <submittedName>
        <fullName evidence="6">Transcriptional regulator</fullName>
    </submittedName>
</protein>
<dbReference type="PANTHER" id="PTHR30146">
    <property type="entry name" value="LACI-RELATED TRANSCRIPTIONAL REPRESSOR"/>
    <property type="match status" value="1"/>
</dbReference>
<dbReference type="InterPro" id="IPR028082">
    <property type="entry name" value="Peripla_BP_I"/>
</dbReference>
<reference evidence="6" key="1">
    <citation type="journal article" date="2012" name="PLoS ONE">
        <title>Gene sets for utilization of primary and secondary nutrition supplies in the distal gut of endangered iberian lynx.</title>
        <authorList>
            <person name="Alcaide M."/>
            <person name="Messina E."/>
            <person name="Richter M."/>
            <person name="Bargiela R."/>
            <person name="Peplies J."/>
            <person name="Huws S.A."/>
            <person name="Newbold C.J."/>
            <person name="Golyshin P.N."/>
            <person name="Simon M.A."/>
            <person name="Lopez G."/>
            <person name="Yakimov M.M."/>
            <person name="Ferrer M."/>
        </authorList>
    </citation>
    <scope>NUCLEOTIDE SEQUENCE</scope>
</reference>
<dbReference type="GO" id="GO:0003700">
    <property type="term" value="F:DNA-binding transcription factor activity"/>
    <property type="evidence" value="ECO:0007669"/>
    <property type="project" value="TreeGrafter"/>
</dbReference>
<keyword evidence="1" id="KW-0678">Repressor</keyword>
<keyword evidence="2" id="KW-0805">Transcription regulation</keyword>
<dbReference type="SUPFAM" id="SSF53822">
    <property type="entry name" value="Periplasmic binding protein-like I"/>
    <property type="match status" value="1"/>
</dbReference>
<organism evidence="6">
    <name type="scientific">gut metagenome</name>
    <dbReference type="NCBI Taxonomy" id="749906"/>
    <lineage>
        <taxon>unclassified sequences</taxon>
        <taxon>metagenomes</taxon>
        <taxon>organismal metagenomes</taxon>
    </lineage>
</organism>
<dbReference type="EMBL" id="AMCI01002525">
    <property type="protein sequence ID" value="EJX02490.1"/>
    <property type="molecule type" value="Genomic_DNA"/>
</dbReference>
<dbReference type="PANTHER" id="PTHR30146:SF148">
    <property type="entry name" value="HTH-TYPE TRANSCRIPTIONAL REPRESSOR PURR-RELATED"/>
    <property type="match status" value="1"/>
</dbReference>
<keyword evidence="3" id="KW-0238">DNA-binding</keyword>
<evidence type="ECO:0000256" key="2">
    <source>
        <dbReference type="ARBA" id="ARBA00023015"/>
    </source>
</evidence>
<proteinExistence type="predicted"/>
<evidence type="ECO:0000256" key="4">
    <source>
        <dbReference type="ARBA" id="ARBA00023163"/>
    </source>
</evidence>
<dbReference type="InterPro" id="IPR046335">
    <property type="entry name" value="LacI/GalR-like_sensor"/>
</dbReference>
<evidence type="ECO:0000259" key="5">
    <source>
        <dbReference type="Pfam" id="PF13377"/>
    </source>
</evidence>
<dbReference type="AlphaFoldDB" id="J9GQY4"/>
<feature type="domain" description="Transcriptional regulator LacI/GalR-like sensor" evidence="5">
    <location>
        <begin position="97"/>
        <end position="253"/>
    </location>
</feature>
<gene>
    <name evidence="6" type="ORF">EVA_09407</name>
</gene>
<evidence type="ECO:0000256" key="1">
    <source>
        <dbReference type="ARBA" id="ARBA00022491"/>
    </source>
</evidence>